<keyword evidence="2 15" id="KW-0813">Transport</keyword>
<dbReference type="Proteomes" id="UP000286415">
    <property type="component" value="Unassembled WGS sequence"/>
</dbReference>
<evidence type="ECO:0000256" key="15">
    <source>
        <dbReference type="RuleBase" id="RU003732"/>
    </source>
</evidence>
<keyword evidence="8" id="KW-1133">Transmembrane helix</keyword>
<feature type="binding site" evidence="13">
    <location>
        <position position="547"/>
    </location>
    <ligand>
        <name>Na(+)</name>
        <dbReference type="ChEBI" id="CHEBI:29101"/>
        <label>1</label>
    </ligand>
</feature>
<dbReference type="OrthoDB" id="6581954at2759"/>
<dbReference type="EMBL" id="NIRI02000056">
    <property type="protein sequence ID" value="KAG5445203.1"/>
    <property type="molecule type" value="Genomic_DNA"/>
</dbReference>
<comment type="subcellular location">
    <subcellularLocation>
        <location evidence="1">Cell membrane</location>
        <topology evidence="1">Multi-pass membrane protein</topology>
    </subcellularLocation>
</comment>
<evidence type="ECO:0000256" key="7">
    <source>
        <dbReference type="ARBA" id="ARBA00022847"/>
    </source>
</evidence>
<keyword evidence="12" id="KW-0325">Glycoprotein</keyword>
<dbReference type="AlphaFoldDB" id="A0A419PGM9"/>
<feature type="binding site" evidence="13">
    <location>
        <position position="447"/>
    </location>
    <ligand>
        <name>Na(+)</name>
        <dbReference type="ChEBI" id="CHEBI:29101"/>
        <label>1</label>
    </ligand>
</feature>
<proteinExistence type="inferred from homology"/>
<dbReference type="InterPro" id="IPR000175">
    <property type="entry name" value="Na/ntran_symport"/>
</dbReference>
<evidence type="ECO:0000256" key="9">
    <source>
        <dbReference type="ARBA" id="ARBA00023053"/>
    </source>
</evidence>
<evidence type="ECO:0000313" key="16">
    <source>
        <dbReference type="EMBL" id="KAG5445203.1"/>
    </source>
</evidence>
<feature type="binding site" evidence="13">
    <location>
        <position position="544"/>
    </location>
    <ligand>
        <name>Na(+)</name>
        <dbReference type="ChEBI" id="CHEBI:29101"/>
        <label>1</label>
    </ligand>
</feature>
<sequence length="713" mass="80253">MKVGTSMQRQRSRMQITMYFLLFVCWQAHPSQSSPIYLDNVEDATEYAYPEQLSNPADELRRLRVFAKELLQEMGVRRNAGIKRVSVDQTNAKKAYAQGGILSRMPFGRKCSKPETPVSTENTENHPARSAVEIRLSLLSIPDAGTLQNVTNSTNDTDPNFLMVPRIKRPKGSVTFIDGRFRDQWNKKADFLLSVIGFAVDLANVWRFPYLCYKNGGGAFLIPYTLMLVFGGIPLFYMELALGQYIRKGAITSWGRICPLLKGVGYSVVLVAFYTDWFYNMIIAWSLYYFGASFTTQLPWIDCGHYWNTERCVDTHLSANLSNSSEIQPRMSGNSTFPVEEFFHLKVLGRTNDTNLGNLGRVQWPVILCFVAVMVICYFSLWKGIHTSGKVVWFTAIFPYVVLFILLFRGLSLDGALDGIRYYIVPDINKLRSAEPWVDAATQVFFSLGPGFGVLMAYASYNDFHNNVYRDALVVATINSLTSMLSGFVVFSMLGYMANKRSVLVSDVIQDDPVLVFSVYPEALATLPGSVFWSIVFFLMLLTLGLDSSFGGSEAVITALSDEYPILAHHRELFVLFLFSFYCIIGTLESTQFNIVYGLSNYQPLQMGDYKYPIWATVVGWILSGTPMLAIPVVAIYQLCKTSGTMSERFRKLIQPCPSLLQIEEETTDIKGAIPIIRKSASENVCIAYEVNHFPPARSRSDPNVEFSDGENN</sequence>
<dbReference type="GO" id="GO:0032809">
    <property type="term" value="C:neuronal cell body membrane"/>
    <property type="evidence" value="ECO:0007669"/>
    <property type="project" value="TreeGrafter"/>
</dbReference>
<keyword evidence="7 15" id="KW-0769">Symport</keyword>
<feature type="binding site" evidence="13">
    <location>
        <position position="197"/>
    </location>
    <ligand>
        <name>Na(+)</name>
        <dbReference type="ChEBI" id="CHEBI:29101"/>
        <label>1</label>
    </ligand>
</feature>
<evidence type="ECO:0000256" key="11">
    <source>
        <dbReference type="ARBA" id="ARBA00023157"/>
    </source>
</evidence>
<evidence type="ECO:0000256" key="13">
    <source>
        <dbReference type="PIRSR" id="PIRSR600175-1"/>
    </source>
</evidence>
<feature type="binding site" evidence="13">
    <location>
        <position position="479"/>
    </location>
    <ligand>
        <name>Na(+)</name>
        <dbReference type="ChEBI" id="CHEBI:29101"/>
        <label>1</label>
    </ligand>
</feature>
<dbReference type="PROSITE" id="PS00754">
    <property type="entry name" value="NA_NEUROTRAN_SYMP_2"/>
    <property type="match status" value="1"/>
</dbReference>
<dbReference type="PROSITE" id="PS50267">
    <property type="entry name" value="NA_NEUROTRAN_SYMP_3"/>
    <property type="match status" value="1"/>
</dbReference>
<feature type="binding site" evidence="13">
    <location>
        <position position="199"/>
    </location>
    <ligand>
        <name>Na(+)</name>
        <dbReference type="ChEBI" id="CHEBI:29101"/>
        <label>1</label>
    </ligand>
</feature>
<keyword evidence="4 15" id="KW-0812">Transmembrane</keyword>
<keyword evidence="3" id="KW-1003">Cell membrane</keyword>
<evidence type="ECO:0000256" key="14">
    <source>
        <dbReference type="PIRSR" id="PIRSR600175-2"/>
    </source>
</evidence>
<evidence type="ECO:0000256" key="5">
    <source>
        <dbReference type="ARBA" id="ARBA00022723"/>
    </source>
</evidence>
<dbReference type="PRINTS" id="PR00176">
    <property type="entry name" value="NANEUSMPORT"/>
</dbReference>
<keyword evidence="5 13" id="KW-0479">Metal-binding</keyword>
<dbReference type="PROSITE" id="PS00610">
    <property type="entry name" value="NA_NEUROTRAN_SYMP_1"/>
    <property type="match status" value="1"/>
</dbReference>
<evidence type="ECO:0000313" key="17">
    <source>
        <dbReference type="Proteomes" id="UP000286415"/>
    </source>
</evidence>
<feature type="disulfide bond" evidence="14">
    <location>
        <begin position="303"/>
        <end position="312"/>
    </location>
</feature>
<dbReference type="GO" id="GO:0042734">
    <property type="term" value="C:presynaptic membrane"/>
    <property type="evidence" value="ECO:0007669"/>
    <property type="project" value="TreeGrafter"/>
</dbReference>
<comment type="similarity">
    <text evidence="15">Belongs to the sodium:neurotransmitter symporter (SNF) (TC 2.A.22) family.</text>
</comment>
<gene>
    <name evidence="16" type="ORF">CSKR_103381</name>
</gene>
<keyword evidence="9 13" id="KW-0915">Sodium</keyword>
<feature type="binding site" evidence="13">
    <location>
        <position position="204"/>
    </location>
    <ligand>
        <name>Na(+)</name>
        <dbReference type="ChEBI" id="CHEBI:29101"/>
        <label>1</label>
    </ligand>
</feature>
<dbReference type="GO" id="GO:0015874">
    <property type="term" value="P:norepinephrine transport"/>
    <property type="evidence" value="ECO:0007669"/>
    <property type="project" value="TreeGrafter"/>
</dbReference>
<dbReference type="Pfam" id="PF00209">
    <property type="entry name" value="SNF"/>
    <property type="match status" value="2"/>
</dbReference>
<evidence type="ECO:0000256" key="2">
    <source>
        <dbReference type="ARBA" id="ARBA00022448"/>
    </source>
</evidence>
<evidence type="ECO:0000256" key="12">
    <source>
        <dbReference type="ARBA" id="ARBA00023180"/>
    </source>
</evidence>
<dbReference type="SUPFAM" id="SSF161070">
    <property type="entry name" value="SNF-like"/>
    <property type="match status" value="1"/>
</dbReference>
<protein>
    <recommendedName>
        <fullName evidence="15">Transporter</fullName>
    </recommendedName>
</protein>
<keyword evidence="6" id="KW-0532">Neurotransmitter transport</keyword>
<keyword evidence="10" id="KW-0472">Membrane</keyword>
<dbReference type="InParanoid" id="A0A419PGM9"/>
<reference evidence="16 17" key="1">
    <citation type="journal article" date="2018" name="Biotechnol. Adv.">
        <title>Improved genomic resources and new bioinformatic workflow for the carcinogenic parasite Clonorchis sinensis: Biotechnological implications.</title>
        <authorList>
            <person name="Wang D."/>
            <person name="Korhonen P.K."/>
            <person name="Gasser R.B."/>
            <person name="Young N.D."/>
        </authorList>
    </citation>
    <scope>NUCLEOTIDE SEQUENCE [LARGE SCALE GENOMIC DNA]</scope>
    <source>
        <strain evidence="16">Cs-k2</strain>
    </source>
</reference>
<evidence type="ECO:0000256" key="4">
    <source>
        <dbReference type="ARBA" id="ARBA00022692"/>
    </source>
</evidence>
<dbReference type="PANTHER" id="PTHR11616">
    <property type="entry name" value="SODIUM/CHLORIDE DEPENDENT TRANSPORTER"/>
    <property type="match status" value="1"/>
</dbReference>
<accession>A0A419PGM9</accession>
<comment type="caution">
    <text evidence="16">The sequence shown here is derived from an EMBL/GenBank/DDBJ whole genome shotgun (WGS) entry which is preliminary data.</text>
</comment>
<reference evidence="16 17" key="2">
    <citation type="journal article" date="2021" name="Genomics">
        <title>High-quality reference genome for Clonorchis sinensis.</title>
        <authorList>
            <person name="Young N.D."/>
            <person name="Stroehlein A.J."/>
            <person name="Kinkar L."/>
            <person name="Wang T."/>
            <person name="Sohn W.M."/>
            <person name="Chang B.C.H."/>
            <person name="Kaur P."/>
            <person name="Weisz D."/>
            <person name="Dudchenko O."/>
            <person name="Aiden E.L."/>
            <person name="Korhonen P.K."/>
            <person name="Gasser R.B."/>
        </authorList>
    </citation>
    <scope>NUCLEOTIDE SEQUENCE [LARGE SCALE GENOMIC DNA]</scope>
    <source>
        <strain evidence="16">Cs-k2</strain>
    </source>
</reference>
<keyword evidence="11 14" id="KW-1015">Disulfide bond</keyword>
<evidence type="ECO:0000256" key="1">
    <source>
        <dbReference type="ARBA" id="ARBA00004651"/>
    </source>
</evidence>
<dbReference type="GO" id="GO:0051583">
    <property type="term" value="P:dopamine uptake involved in synaptic transmission"/>
    <property type="evidence" value="ECO:0007669"/>
    <property type="project" value="TreeGrafter"/>
</dbReference>
<evidence type="ECO:0000256" key="6">
    <source>
        <dbReference type="ARBA" id="ARBA00022775"/>
    </source>
</evidence>
<dbReference type="PANTHER" id="PTHR11616:SF320">
    <property type="entry name" value="SODIUM-DEPENDENT NORADRENALINE TRANSPORTER"/>
    <property type="match status" value="1"/>
</dbReference>
<feature type="binding site" evidence="13">
    <location>
        <position position="200"/>
    </location>
    <ligand>
        <name>Na(+)</name>
        <dbReference type="ChEBI" id="CHEBI:29101"/>
        <label>1</label>
    </ligand>
</feature>
<dbReference type="InterPro" id="IPR037272">
    <property type="entry name" value="SNS_sf"/>
</dbReference>
<evidence type="ECO:0000256" key="8">
    <source>
        <dbReference type="ARBA" id="ARBA00022989"/>
    </source>
</evidence>
<organism evidence="16 17">
    <name type="scientific">Clonorchis sinensis</name>
    <name type="common">Chinese liver fluke</name>
    <dbReference type="NCBI Taxonomy" id="79923"/>
    <lineage>
        <taxon>Eukaryota</taxon>
        <taxon>Metazoa</taxon>
        <taxon>Spiralia</taxon>
        <taxon>Lophotrochozoa</taxon>
        <taxon>Platyhelminthes</taxon>
        <taxon>Trematoda</taxon>
        <taxon>Digenea</taxon>
        <taxon>Opisthorchiida</taxon>
        <taxon>Opisthorchiata</taxon>
        <taxon>Opisthorchiidae</taxon>
        <taxon>Clonorchis</taxon>
    </lineage>
</organism>
<dbReference type="GO" id="GO:0006865">
    <property type="term" value="P:amino acid transport"/>
    <property type="evidence" value="ECO:0007669"/>
    <property type="project" value="TreeGrafter"/>
</dbReference>
<dbReference type="GO" id="GO:0030424">
    <property type="term" value="C:axon"/>
    <property type="evidence" value="ECO:0007669"/>
    <property type="project" value="TreeGrafter"/>
</dbReference>
<evidence type="ECO:0000256" key="3">
    <source>
        <dbReference type="ARBA" id="ARBA00022475"/>
    </source>
</evidence>
<keyword evidence="17" id="KW-1185">Reference proteome</keyword>
<evidence type="ECO:0000256" key="10">
    <source>
        <dbReference type="ARBA" id="ARBA00023136"/>
    </source>
</evidence>
<dbReference type="STRING" id="79923.A0A419PGM9"/>
<feature type="binding site" evidence="13">
    <location>
        <position position="548"/>
    </location>
    <ligand>
        <name>Na(+)</name>
        <dbReference type="ChEBI" id="CHEBI:29101"/>
        <label>1</label>
    </ligand>
</feature>
<dbReference type="GO" id="GO:0005330">
    <property type="term" value="F:dopamine:sodium symporter activity"/>
    <property type="evidence" value="ECO:0007669"/>
    <property type="project" value="TreeGrafter"/>
</dbReference>
<name>A0A419PGM9_CLOSI</name>
<dbReference type="GO" id="GO:0046872">
    <property type="term" value="F:metal ion binding"/>
    <property type="evidence" value="ECO:0007669"/>
    <property type="project" value="UniProtKB-KW"/>
</dbReference>